<dbReference type="GO" id="GO:0008168">
    <property type="term" value="F:methyltransferase activity"/>
    <property type="evidence" value="ECO:0007669"/>
    <property type="project" value="UniProtKB-KW"/>
</dbReference>
<dbReference type="PANTHER" id="PTHR47739">
    <property type="entry name" value="TRNA1(VAL) (ADENINE(37)-N6)-METHYLTRANSFERASE"/>
    <property type="match status" value="1"/>
</dbReference>
<keyword evidence="2" id="KW-0808">Transferase</keyword>
<comment type="caution">
    <text evidence="2">The sequence shown here is derived from an EMBL/GenBank/DDBJ whole genome shotgun (WGS) entry which is preliminary data.</text>
</comment>
<dbReference type="Pfam" id="PF13847">
    <property type="entry name" value="Methyltransf_31"/>
    <property type="match status" value="1"/>
</dbReference>
<dbReference type="InterPro" id="IPR025714">
    <property type="entry name" value="Methyltranfer_dom"/>
</dbReference>
<dbReference type="RefSeq" id="WP_148896881.1">
    <property type="nucleotide sequence ID" value="NZ_VNIB01000015.1"/>
</dbReference>
<proteinExistence type="predicted"/>
<protein>
    <submittedName>
        <fullName evidence="2">tRNA1Val (Adenine37-N6)-methyltransferase</fullName>
    </submittedName>
</protein>
<dbReference type="PROSITE" id="PS00092">
    <property type="entry name" value="N6_MTASE"/>
    <property type="match status" value="1"/>
</dbReference>
<evidence type="ECO:0000313" key="3">
    <source>
        <dbReference type="Proteomes" id="UP000324159"/>
    </source>
</evidence>
<sequence>MKMSCRQNSHSDLLHPDETLDELGHTGLSLIQAKAGYRFSLDPFLLCGFAPLAEMAGRRLVDLGCGNGVIPLLAARQSAAARIVGIEQQPAMVERARRSVRLNGLDDRIEILAGRVQDVPELLPVQSVDLVLSNPPFRPPRSGRIAPDDERAAARHELAGGLDDFVRAAAFLLKNGGRFCLVHLTERLTDLLTLLRQASIEPKRLRLVHSRRKEPARLVLVEGRRAGRPGLTIEPPLVVYEGEGYSAEVLACYGA</sequence>
<dbReference type="InterPro" id="IPR002052">
    <property type="entry name" value="DNA_methylase_N6_adenine_CS"/>
</dbReference>
<reference evidence="2 3" key="1">
    <citation type="submission" date="2019-07" db="EMBL/GenBank/DDBJ databases">
        <title>Genomic Encyclopedia of Type Strains, Phase IV (KMG-IV): sequencing the most valuable type-strain genomes for metagenomic binning, comparative biology and taxonomic classification.</title>
        <authorList>
            <person name="Goeker M."/>
        </authorList>
    </citation>
    <scope>NUCLEOTIDE SEQUENCE [LARGE SCALE GENOMIC DNA]</scope>
    <source>
        <strain evidence="2 3">SS015</strain>
    </source>
</reference>
<keyword evidence="3" id="KW-1185">Reference proteome</keyword>
<keyword evidence="2" id="KW-0489">Methyltransferase</keyword>
<dbReference type="InterPro" id="IPR029063">
    <property type="entry name" value="SAM-dependent_MTases_sf"/>
</dbReference>
<dbReference type="OrthoDB" id="5489421at2"/>
<dbReference type="Gene3D" id="3.40.50.150">
    <property type="entry name" value="Vaccinia Virus protein VP39"/>
    <property type="match status" value="1"/>
</dbReference>
<evidence type="ECO:0000259" key="1">
    <source>
        <dbReference type="Pfam" id="PF13847"/>
    </source>
</evidence>
<dbReference type="CDD" id="cd02440">
    <property type="entry name" value="AdoMet_MTases"/>
    <property type="match status" value="1"/>
</dbReference>
<organism evidence="2 3">
    <name type="scientific">Geothermobacter ehrlichii</name>
    <dbReference type="NCBI Taxonomy" id="213224"/>
    <lineage>
        <taxon>Bacteria</taxon>
        <taxon>Pseudomonadati</taxon>
        <taxon>Thermodesulfobacteriota</taxon>
        <taxon>Desulfuromonadia</taxon>
        <taxon>Desulfuromonadales</taxon>
        <taxon>Geothermobacteraceae</taxon>
        <taxon>Geothermobacter</taxon>
    </lineage>
</organism>
<dbReference type="SUPFAM" id="SSF53335">
    <property type="entry name" value="S-adenosyl-L-methionine-dependent methyltransferases"/>
    <property type="match status" value="1"/>
</dbReference>
<dbReference type="AlphaFoldDB" id="A0A5D3WHN2"/>
<gene>
    <name evidence="2" type="ORF">EDC39_11512</name>
</gene>
<dbReference type="GO" id="GO:0032259">
    <property type="term" value="P:methylation"/>
    <property type="evidence" value="ECO:0007669"/>
    <property type="project" value="UniProtKB-KW"/>
</dbReference>
<dbReference type="PANTHER" id="PTHR47739:SF1">
    <property type="entry name" value="TRNA1(VAL) (ADENINE(37)-N6)-METHYLTRANSFERASE"/>
    <property type="match status" value="1"/>
</dbReference>
<dbReference type="InterPro" id="IPR050210">
    <property type="entry name" value="tRNA_Adenine-N(6)_MTase"/>
</dbReference>
<dbReference type="Proteomes" id="UP000324159">
    <property type="component" value="Unassembled WGS sequence"/>
</dbReference>
<evidence type="ECO:0000313" key="2">
    <source>
        <dbReference type="EMBL" id="TYO96066.1"/>
    </source>
</evidence>
<name>A0A5D3WHN2_9BACT</name>
<dbReference type="EMBL" id="VNIB01000015">
    <property type="protein sequence ID" value="TYO96066.1"/>
    <property type="molecule type" value="Genomic_DNA"/>
</dbReference>
<dbReference type="GO" id="GO:0003676">
    <property type="term" value="F:nucleic acid binding"/>
    <property type="evidence" value="ECO:0007669"/>
    <property type="project" value="InterPro"/>
</dbReference>
<feature type="domain" description="Methyltransferase" evidence="1">
    <location>
        <begin position="57"/>
        <end position="185"/>
    </location>
</feature>
<accession>A0A5D3WHN2</accession>